<dbReference type="InParanoid" id="A0A0G4FE70"/>
<keyword evidence="3" id="KW-1185">Reference proteome</keyword>
<accession>A0A0G4FE70</accession>
<dbReference type="EMBL" id="CDMY01000417">
    <property type="protein sequence ID" value="CEM11500.1"/>
    <property type="molecule type" value="Genomic_DNA"/>
</dbReference>
<keyword evidence="1" id="KW-0812">Transmembrane</keyword>
<gene>
    <name evidence="2" type="ORF">Vbra_15160</name>
</gene>
<feature type="transmembrane region" description="Helical" evidence="1">
    <location>
        <begin position="6"/>
        <end position="28"/>
    </location>
</feature>
<keyword evidence="1" id="KW-0472">Membrane</keyword>
<reference evidence="2 3" key="1">
    <citation type="submission" date="2014-11" db="EMBL/GenBank/DDBJ databases">
        <authorList>
            <person name="Zhu J."/>
            <person name="Qi W."/>
            <person name="Song R."/>
        </authorList>
    </citation>
    <scope>NUCLEOTIDE SEQUENCE [LARGE SCALE GENOMIC DNA]</scope>
</reference>
<proteinExistence type="predicted"/>
<feature type="transmembrane region" description="Helical" evidence="1">
    <location>
        <begin position="133"/>
        <end position="155"/>
    </location>
</feature>
<name>A0A0G4FE70_VITBC</name>
<dbReference type="VEuPathDB" id="CryptoDB:Vbra_15160"/>
<sequence length="212" mass="24040">MPGFWSGFVLSVITAWCLLSHLTLLGCYEHHDAHLDDDPYTHSSSSRRGRGARARANADSGVVCPVLPWPIQSVFHTDFITELPEVTRSALSMYHLFEGLPKLRAFLFFSSLLSTVAEWILALYLVWWVLWRVLIGPIVGLVKLILVAVVAYKLLQVGIHSKLGERMVPANILEQVDELFHWVDFSITHLWGVVRQNVELIAPQMGFVYRFG</sequence>
<protein>
    <submittedName>
        <fullName evidence="2">Uncharacterized protein</fullName>
    </submittedName>
</protein>
<organism evidence="2 3">
    <name type="scientific">Vitrella brassicaformis (strain CCMP3155)</name>
    <dbReference type="NCBI Taxonomy" id="1169540"/>
    <lineage>
        <taxon>Eukaryota</taxon>
        <taxon>Sar</taxon>
        <taxon>Alveolata</taxon>
        <taxon>Colpodellida</taxon>
        <taxon>Vitrellaceae</taxon>
        <taxon>Vitrella</taxon>
    </lineage>
</organism>
<dbReference type="Proteomes" id="UP000041254">
    <property type="component" value="Unassembled WGS sequence"/>
</dbReference>
<evidence type="ECO:0000256" key="1">
    <source>
        <dbReference type="SAM" id="Phobius"/>
    </source>
</evidence>
<keyword evidence="1" id="KW-1133">Transmembrane helix</keyword>
<dbReference type="AlphaFoldDB" id="A0A0G4FE70"/>
<dbReference type="OMA" id="SIQLYSM"/>
<evidence type="ECO:0000313" key="3">
    <source>
        <dbReference type="Proteomes" id="UP000041254"/>
    </source>
</evidence>
<evidence type="ECO:0000313" key="2">
    <source>
        <dbReference type="EMBL" id="CEM11500.1"/>
    </source>
</evidence>
<feature type="transmembrane region" description="Helical" evidence="1">
    <location>
        <begin position="105"/>
        <end position="127"/>
    </location>
</feature>